<evidence type="ECO:0000313" key="3">
    <source>
        <dbReference type="Proteomes" id="UP000478064"/>
    </source>
</evidence>
<keyword evidence="2" id="KW-0378">Hydrolase</keyword>
<dbReference type="InterPro" id="IPR014833">
    <property type="entry name" value="TnsA_N"/>
</dbReference>
<dbReference type="RefSeq" id="WP_080967013.1">
    <property type="nucleotide sequence ID" value="NZ_WIVU01000096.1"/>
</dbReference>
<keyword evidence="2" id="KW-0540">Nuclease</keyword>
<accession>A0A6L5I0J9</accession>
<comment type="caution">
    <text evidence="2">The sequence shown here is derived from an EMBL/GenBank/DDBJ whole genome shotgun (WGS) entry which is preliminary data.</text>
</comment>
<reference evidence="2 3" key="1">
    <citation type="submission" date="2019-10" db="EMBL/GenBank/DDBJ databases">
        <title>Evaluation of single-gene subtyping targets for Pseudomonas.</title>
        <authorList>
            <person name="Reichler S.J."/>
            <person name="Orsi R.H."/>
            <person name="Wiedmann M."/>
            <person name="Martin N.H."/>
            <person name="Murphy S.I."/>
        </authorList>
    </citation>
    <scope>NUCLEOTIDE SEQUENCE [LARGE SCALE GENOMIC DNA]</scope>
    <source>
        <strain evidence="2 3">FSL R10-1637</strain>
    </source>
</reference>
<dbReference type="Proteomes" id="UP000478064">
    <property type="component" value="Unassembled WGS sequence"/>
</dbReference>
<evidence type="ECO:0000313" key="2">
    <source>
        <dbReference type="EMBL" id="MQU09166.1"/>
    </source>
</evidence>
<gene>
    <name evidence="2" type="ORF">GHO27_26330</name>
</gene>
<dbReference type="Pfam" id="PF08722">
    <property type="entry name" value="Tn7_TnsA-like_N"/>
    <property type="match status" value="1"/>
</dbReference>
<dbReference type="InterPro" id="IPR011856">
    <property type="entry name" value="tRNA_endonuc-like_dom_sf"/>
</dbReference>
<keyword evidence="2" id="KW-0255">Endonuclease</keyword>
<dbReference type="EMBL" id="WIVU01000096">
    <property type="protein sequence ID" value="MQU09166.1"/>
    <property type="molecule type" value="Genomic_DNA"/>
</dbReference>
<dbReference type="AlphaFoldDB" id="A0A6L5I0J9"/>
<sequence>MRMKKALPTLPVRSIGVSGRSVTGIVPLMGRFESTLERDLMELVRFDRRVSSFLPQPVRIEYKGDAGEERSYTPDGLITFQESASSPPPILYEVKYRANFREQWRNLLPKFRAAKSYCAERGWRFEVYTEREIRTPYLDNVKFLWPFRSREPGPLQRAQVVGVFESYNLISVGNLLGMLAPDPKQRGELIPVLWNLIAKGVVCCDLNIPLSMTSELHRFDSANSVVSCAVFLAKPRKRVFT</sequence>
<feature type="domain" description="TnsA endonuclease N-terminal" evidence="1">
    <location>
        <begin position="47"/>
        <end position="130"/>
    </location>
</feature>
<proteinExistence type="predicted"/>
<dbReference type="GO" id="GO:0004519">
    <property type="term" value="F:endonuclease activity"/>
    <property type="evidence" value="ECO:0007669"/>
    <property type="project" value="UniProtKB-KW"/>
</dbReference>
<name>A0A6L5I0J9_9PSED</name>
<dbReference type="GO" id="GO:0003676">
    <property type="term" value="F:nucleic acid binding"/>
    <property type="evidence" value="ECO:0007669"/>
    <property type="project" value="InterPro"/>
</dbReference>
<dbReference type="Gene3D" id="3.40.1350.10">
    <property type="match status" value="1"/>
</dbReference>
<evidence type="ECO:0000259" key="1">
    <source>
        <dbReference type="Pfam" id="PF08722"/>
    </source>
</evidence>
<organism evidence="2 3">
    <name type="scientific">Pseudomonas helleri</name>
    <dbReference type="NCBI Taxonomy" id="1608996"/>
    <lineage>
        <taxon>Bacteria</taxon>
        <taxon>Pseudomonadati</taxon>
        <taxon>Pseudomonadota</taxon>
        <taxon>Gammaproteobacteria</taxon>
        <taxon>Pseudomonadales</taxon>
        <taxon>Pseudomonadaceae</taxon>
        <taxon>Pseudomonas</taxon>
    </lineage>
</organism>
<protein>
    <submittedName>
        <fullName evidence="2">Heteromeric transposase endonuclease subunit TnsA</fullName>
    </submittedName>
</protein>